<accession>A0A8S1EFD4</accession>
<dbReference type="FunFam" id="1.25.10.10:FF:000017">
    <property type="entry name" value="26S proteasome non-ATPase regulatory subunit 1"/>
    <property type="match status" value="1"/>
</dbReference>
<keyword evidence="4 5" id="KW-0647">Proteasome</keyword>
<dbReference type="OrthoDB" id="261572at2759"/>
<dbReference type="PIRSF" id="PIRSF015947">
    <property type="entry name" value="26S_Psome_Rpn2"/>
    <property type="match status" value="1"/>
</dbReference>
<name>A0A8S1EFD4_9PELO</name>
<organism evidence="9 10">
    <name type="scientific">Caenorhabditis bovis</name>
    <dbReference type="NCBI Taxonomy" id="2654633"/>
    <lineage>
        <taxon>Eukaryota</taxon>
        <taxon>Metazoa</taxon>
        <taxon>Ecdysozoa</taxon>
        <taxon>Nematoda</taxon>
        <taxon>Chromadorea</taxon>
        <taxon>Rhabditida</taxon>
        <taxon>Rhabditina</taxon>
        <taxon>Rhabditomorpha</taxon>
        <taxon>Rhabditoidea</taxon>
        <taxon>Rhabditidae</taxon>
        <taxon>Peloderinae</taxon>
        <taxon>Caenorhabditis</taxon>
    </lineage>
</organism>
<sequence>MISLLNRWKRSPGGPTDASCFMRVLESSSSPVNDKVAILHAFNDWNVLVTTWFEVADVLPSIEQCLEDGDFPDPGAAALLVSKVYYCLERYDRALDFALRGNFNVVPAPKTGLGNDSEYVNKIIEVAIDNYKSMRISGKADKISPKLEALIDKIVDRNLSKKEIWYVIALGFETKNLDMIQKAINTMPNELSRRNQTCLLETLNRVVNDGFDRHFRHKVIEMVVKTYLKCPSPDLSKICECYVFTDNSDAAADTILDLLNQGKHSLAYQIAFDLYENASQRFLDRVLHKFGLLEKSPDPIPMERVHSILNGHETIKAYLDFFVRHNHTDSILLEEIRESIRTASGHNALLISNGLMQYGTTCDDFLRNNLNWVSKATNWNKFNAVASLGVIHHGQESQALKVLDPYLPRDGSIEGFGFKEGGAMFAYGLIHARHGDATAMSTLAQWLKSAEAEPVRHGSCLGYGVAGLGSSSSSAYEKIREVLQRDEAVSGESAGIAMGLIMAGNLNEAVFTELKQYSIDTQHDKTQRGIRTGLACAAFGLQREAEPWIESAITNKSNPMLRSTGVCMLSMAYAGTGDADVVRRLLEKVATDPNYDVKRYATMGIGFVLSKDPTTCLLYISMLTEHFNGHVRYGAALALGIACASSGNLEAIALLEPMISDKEGFVRNGALMALSLIMCQQTDYTCHKVPGFRKQLLKKITEKNEDSLVKFGAIISQGILDIGGQNAAILMHNSDGQVDMASMVGMMCFLHGWFWHTMHFFISLAAKPSCLVLVNENLKIPATEFTCMANSMRFAYPPKTESKKDKDVKKIETVVLSITGKKNAAKKAAAAIEAEKKRNRTASNTNEEEKMEVDKPKKVIDTKPTHKLNNPCRVIPSQREYMTLTDPESYKPVKPLAKGGIIVADYKNTSKPEEIVAEVVSKTHAASTNAPDPKPHSTFEININDY</sequence>
<dbReference type="GO" id="GO:0043161">
    <property type="term" value="P:proteasome-mediated ubiquitin-dependent protein catabolic process"/>
    <property type="evidence" value="ECO:0007669"/>
    <property type="project" value="TreeGrafter"/>
</dbReference>
<evidence type="ECO:0000313" key="10">
    <source>
        <dbReference type="Proteomes" id="UP000494206"/>
    </source>
</evidence>
<dbReference type="InterPro" id="IPR016642">
    <property type="entry name" value="26S_Psome_Rpn2"/>
</dbReference>
<dbReference type="EMBL" id="CADEPM010000003">
    <property type="protein sequence ID" value="CAB3402391.1"/>
    <property type="molecule type" value="Genomic_DNA"/>
</dbReference>
<dbReference type="SUPFAM" id="SSF48371">
    <property type="entry name" value="ARM repeat"/>
    <property type="match status" value="1"/>
</dbReference>
<comment type="function">
    <text evidence="5">Component of the 26S proteasome, a multiprotein complex involved in the ATP-dependent degradation of ubiquitinated proteins. This complex plays a key role in the maintenance of protein homeostasis by removing misfolded or damaged proteins, which could impair cellular functions, and by removing proteins whose functions are no longer required. Therefore, the proteasome participates in numerous cellular processes, including cell cycle progression, apoptosis, or DNA damage repair.</text>
</comment>
<dbReference type="InterPro" id="IPR011989">
    <property type="entry name" value="ARM-like"/>
</dbReference>
<dbReference type="AlphaFoldDB" id="A0A8S1EFD4"/>
<gene>
    <name evidence="9" type="ORF">CBOVIS_LOCUS5014</name>
</gene>
<comment type="caution">
    <text evidence="9">The sequence shown here is derived from an EMBL/GenBank/DDBJ whole genome shotgun (WGS) entry which is preliminary data.</text>
</comment>
<dbReference type="PANTHER" id="PTHR10943">
    <property type="entry name" value="26S PROTEASOME NON-ATPASE REGULATORY SUBUNIT"/>
    <property type="match status" value="1"/>
</dbReference>
<dbReference type="PANTHER" id="PTHR10943:SF2">
    <property type="entry name" value="26S PROTEASOME NON-ATPASE REGULATORY SUBUNIT 1"/>
    <property type="match status" value="1"/>
</dbReference>
<evidence type="ECO:0000256" key="5">
    <source>
        <dbReference type="PIRNR" id="PIRNR015947"/>
    </source>
</evidence>
<evidence type="ECO:0000256" key="3">
    <source>
        <dbReference type="ARBA" id="ARBA00022737"/>
    </source>
</evidence>
<dbReference type="Proteomes" id="UP000494206">
    <property type="component" value="Unassembled WGS sequence"/>
</dbReference>
<dbReference type="GO" id="GO:0005634">
    <property type="term" value="C:nucleus"/>
    <property type="evidence" value="ECO:0007669"/>
    <property type="project" value="TreeGrafter"/>
</dbReference>
<protein>
    <recommendedName>
        <fullName evidence="2 5">26S proteasome non-ATPase regulatory subunit 1</fullName>
    </recommendedName>
</protein>
<dbReference type="GO" id="GO:0042176">
    <property type="term" value="P:regulation of protein catabolic process"/>
    <property type="evidence" value="ECO:0007669"/>
    <property type="project" value="UniProtKB-UniRule"/>
</dbReference>
<feature type="domain" description="26S proteasome non-ATPase regulatory subunit 1/RPN2 N-terminal" evidence="8">
    <location>
        <begin position="39"/>
        <end position="326"/>
    </location>
</feature>
<reference evidence="9 10" key="1">
    <citation type="submission" date="2020-04" db="EMBL/GenBank/DDBJ databases">
        <authorList>
            <person name="Laetsch R D."/>
            <person name="Stevens L."/>
            <person name="Kumar S."/>
            <person name="Blaxter L. M."/>
        </authorList>
    </citation>
    <scope>NUCLEOTIDE SEQUENCE [LARGE SCALE GENOMIC DNA]</scope>
</reference>
<dbReference type="InterPro" id="IPR048570">
    <property type="entry name" value="PSMD1_RPN2_N"/>
</dbReference>
<evidence type="ECO:0000259" key="7">
    <source>
        <dbReference type="Pfam" id="PF18004"/>
    </source>
</evidence>
<dbReference type="InterPro" id="IPR016024">
    <property type="entry name" value="ARM-type_fold"/>
</dbReference>
<feature type="domain" description="26S proteasome regulatory subunit RPN2 C-terminal" evidence="7">
    <location>
        <begin position="770"/>
        <end position="916"/>
    </location>
</feature>
<dbReference type="Pfam" id="PF18004">
    <property type="entry name" value="RPN2_C"/>
    <property type="match status" value="1"/>
</dbReference>
<dbReference type="Pfam" id="PF01851">
    <property type="entry name" value="PC_rep"/>
    <property type="match status" value="2"/>
</dbReference>
<comment type="similarity">
    <text evidence="1 5">Belongs to the proteasome subunit S1 family.</text>
</comment>
<evidence type="ECO:0000313" key="9">
    <source>
        <dbReference type="EMBL" id="CAB3402391.1"/>
    </source>
</evidence>
<keyword evidence="10" id="KW-1185">Reference proteome</keyword>
<evidence type="ECO:0000259" key="8">
    <source>
        <dbReference type="Pfam" id="PF21505"/>
    </source>
</evidence>
<keyword evidence="3" id="KW-0677">Repeat</keyword>
<dbReference type="InterPro" id="IPR002015">
    <property type="entry name" value="Proteasome/cyclosome_rpt"/>
</dbReference>
<evidence type="ECO:0000256" key="6">
    <source>
        <dbReference type="SAM" id="MobiDB-lite"/>
    </source>
</evidence>
<comment type="subunit">
    <text evidence="5">Component of the 19S proteasome regulatory particle complex. The 26S proteasome consists of a 20S core particle (CP) and two 19S regulatory subunits (RP).</text>
</comment>
<dbReference type="Gene3D" id="1.25.10.10">
    <property type="entry name" value="Leucine-rich Repeat Variant"/>
    <property type="match status" value="1"/>
</dbReference>
<dbReference type="GO" id="GO:0030234">
    <property type="term" value="F:enzyme regulator activity"/>
    <property type="evidence" value="ECO:0007669"/>
    <property type="project" value="UniProtKB-UniRule"/>
</dbReference>
<dbReference type="Pfam" id="PF21505">
    <property type="entry name" value="RPN2_N"/>
    <property type="match status" value="1"/>
</dbReference>
<feature type="region of interest" description="Disordered" evidence="6">
    <location>
        <begin position="924"/>
        <end position="946"/>
    </location>
</feature>
<dbReference type="Pfam" id="PF13646">
    <property type="entry name" value="HEAT_2"/>
    <property type="match status" value="1"/>
</dbReference>
<dbReference type="GO" id="GO:0034515">
    <property type="term" value="C:proteasome storage granule"/>
    <property type="evidence" value="ECO:0007669"/>
    <property type="project" value="TreeGrafter"/>
</dbReference>
<dbReference type="GO" id="GO:0008540">
    <property type="term" value="C:proteasome regulatory particle, base subcomplex"/>
    <property type="evidence" value="ECO:0007669"/>
    <property type="project" value="UniProtKB-UniRule"/>
</dbReference>
<proteinExistence type="inferred from homology"/>
<feature type="region of interest" description="Disordered" evidence="6">
    <location>
        <begin position="835"/>
        <end position="855"/>
    </location>
</feature>
<evidence type="ECO:0000256" key="2">
    <source>
        <dbReference type="ARBA" id="ARBA00014929"/>
    </source>
</evidence>
<dbReference type="InterPro" id="IPR040623">
    <property type="entry name" value="RPN2_C"/>
</dbReference>
<evidence type="ECO:0000256" key="4">
    <source>
        <dbReference type="ARBA" id="ARBA00022942"/>
    </source>
</evidence>
<evidence type="ECO:0000256" key="1">
    <source>
        <dbReference type="ARBA" id="ARBA00006308"/>
    </source>
</evidence>